<evidence type="ECO:0000313" key="3">
    <source>
        <dbReference type="Proteomes" id="UP000016426"/>
    </source>
</evidence>
<protein>
    <submittedName>
        <fullName evidence="2">Phage tail protein</fullName>
    </submittedName>
</protein>
<dbReference type="InterPro" id="IPR009734">
    <property type="entry name" value="Myoviridae_GpU"/>
</dbReference>
<reference evidence="2 3" key="1">
    <citation type="journal article" date="2013" name="Genome Announc.">
        <title>Genome Sequence of the Pigment-Producing Bacterium Pseudogulbenkiania ferrooxidans, Isolated from Loktak Lake.</title>
        <authorList>
            <person name="Puranik S."/>
            <person name="Talkal R."/>
            <person name="Qureshi A."/>
            <person name="Khardenavis A."/>
            <person name="Kapley A."/>
            <person name="Purohit H.J."/>
        </authorList>
    </citation>
    <scope>NUCLEOTIDE SEQUENCE [LARGE SCALE GENOMIC DNA]</scope>
    <source>
        <strain evidence="2 3">EGD-HP2</strain>
    </source>
</reference>
<evidence type="ECO:0000256" key="1">
    <source>
        <dbReference type="SAM" id="MobiDB-lite"/>
    </source>
</evidence>
<feature type="compositionally biased region" description="Basic residues" evidence="1">
    <location>
        <begin position="133"/>
        <end position="150"/>
    </location>
</feature>
<evidence type="ECO:0000313" key="2">
    <source>
        <dbReference type="EMBL" id="ERE07144.1"/>
    </source>
</evidence>
<name>A0ABN0N7E5_9NEIS</name>
<gene>
    <name evidence="2" type="ORF">O166_06575</name>
</gene>
<accession>A0ABN0N7E5</accession>
<comment type="caution">
    <text evidence="2">The sequence shown here is derived from an EMBL/GenBank/DDBJ whole genome shotgun (WGS) entry which is preliminary data.</text>
</comment>
<organism evidence="2 3">
    <name type="scientific">Pseudogulbenkiania ferrooxidans EGD-HP2</name>
    <dbReference type="NCBI Taxonomy" id="1388764"/>
    <lineage>
        <taxon>Bacteria</taxon>
        <taxon>Pseudomonadati</taxon>
        <taxon>Pseudomonadota</taxon>
        <taxon>Betaproteobacteria</taxon>
        <taxon>Neisseriales</taxon>
        <taxon>Chromobacteriaceae</taxon>
        <taxon>Pseudogulbenkiania</taxon>
    </lineage>
</organism>
<dbReference type="EMBL" id="AVPH01000212">
    <property type="protein sequence ID" value="ERE07144.1"/>
    <property type="molecule type" value="Genomic_DNA"/>
</dbReference>
<dbReference type="RefSeq" id="WP_021476744.1">
    <property type="nucleotide sequence ID" value="NZ_AVPH01000212.1"/>
</dbReference>
<feature type="region of interest" description="Disordered" evidence="1">
    <location>
        <begin position="133"/>
        <end position="176"/>
    </location>
</feature>
<dbReference type="Pfam" id="PF06995">
    <property type="entry name" value="Phage_P2_GpU"/>
    <property type="match status" value="1"/>
</dbReference>
<keyword evidence="3" id="KW-1185">Reference proteome</keyword>
<dbReference type="Proteomes" id="UP000016426">
    <property type="component" value="Unassembled WGS sequence"/>
</dbReference>
<sequence length="176" mass="19510">MFALLGDIQFELITYFDGLEASKATKYARHEVMDDKPVLQRVGEELDELTIELAFHDYYCDPEKELKRLDAARVEGKALPLVWGNGVVAGQFVIEKIRVTQQSATRFGQVTALSASVNLLEFVERQPLAAATRAKRKAAPARKAKSKKQPGAKVSRAGTTTIKNKDGVSFTKITRN</sequence>
<proteinExistence type="predicted"/>